<dbReference type="Proteomes" id="UP000721861">
    <property type="component" value="Unassembled WGS sequence"/>
</dbReference>
<gene>
    <name evidence="10" type="ORF">KEM09_17050</name>
</gene>
<dbReference type="Gene3D" id="2.40.170.20">
    <property type="entry name" value="TonB-dependent receptor, beta-barrel domain"/>
    <property type="match status" value="1"/>
</dbReference>
<dbReference type="Gene3D" id="2.60.40.1120">
    <property type="entry name" value="Carboxypeptidase-like, regulatory domain"/>
    <property type="match status" value="1"/>
</dbReference>
<dbReference type="Pfam" id="PF07715">
    <property type="entry name" value="Plug"/>
    <property type="match status" value="1"/>
</dbReference>
<evidence type="ECO:0000256" key="4">
    <source>
        <dbReference type="ARBA" id="ARBA00022692"/>
    </source>
</evidence>
<keyword evidence="5 7" id="KW-0472">Membrane</keyword>
<dbReference type="InterPro" id="IPR012910">
    <property type="entry name" value="Plug_dom"/>
</dbReference>
<dbReference type="SUPFAM" id="SSF49464">
    <property type="entry name" value="Carboxypeptidase regulatory domain-like"/>
    <property type="match status" value="1"/>
</dbReference>
<evidence type="ECO:0000256" key="2">
    <source>
        <dbReference type="ARBA" id="ARBA00022448"/>
    </source>
</evidence>
<dbReference type="Pfam" id="PF13715">
    <property type="entry name" value="CarbopepD_reg_2"/>
    <property type="match status" value="1"/>
</dbReference>
<evidence type="ECO:0000256" key="3">
    <source>
        <dbReference type="ARBA" id="ARBA00022452"/>
    </source>
</evidence>
<feature type="signal peptide" evidence="8">
    <location>
        <begin position="1"/>
        <end position="21"/>
    </location>
</feature>
<name>A0ABS5KE60_9BACT</name>
<dbReference type="InterPro" id="IPR036942">
    <property type="entry name" value="Beta-barrel_TonB_sf"/>
</dbReference>
<keyword evidence="3 7" id="KW-1134">Transmembrane beta strand</keyword>
<evidence type="ECO:0000256" key="6">
    <source>
        <dbReference type="ARBA" id="ARBA00023237"/>
    </source>
</evidence>
<dbReference type="EMBL" id="JAGUCN010000022">
    <property type="protein sequence ID" value="MBS2213127.1"/>
    <property type="molecule type" value="Genomic_DNA"/>
</dbReference>
<accession>A0ABS5KE60</accession>
<keyword evidence="8" id="KW-0732">Signal</keyword>
<dbReference type="PROSITE" id="PS52016">
    <property type="entry name" value="TONB_DEPENDENT_REC_3"/>
    <property type="match status" value="1"/>
</dbReference>
<dbReference type="NCBIfam" id="TIGR04056">
    <property type="entry name" value="OMP_RagA_SusC"/>
    <property type="match status" value="1"/>
</dbReference>
<reference evidence="10 11" key="1">
    <citation type="journal article" date="2014" name="Int. J. Syst. Evol. Microbiol.">
        <title>Carboxylicivirga gen. nov. in the family Marinilabiliaceae with two novel species, Carboxylicivirga mesophila sp. nov. and Carboxylicivirga taeanensis sp. nov., and reclassification of Cytophaga fermentans as Saccharicrinis fermentans gen. nov., comb. nov.</title>
        <authorList>
            <person name="Yang S.H."/>
            <person name="Seo H.S."/>
            <person name="Woo J.H."/>
            <person name="Oh H.M."/>
            <person name="Jang H."/>
            <person name="Lee J.H."/>
            <person name="Kim S.J."/>
            <person name="Kwon K.K."/>
        </authorList>
    </citation>
    <scope>NUCLEOTIDE SEQUENCE [LARGE SCALE GENOMIC DNA]</scope>
    <source>
        <strain evidence="10 11">JCM 18290</strain>
    </source>
</reference>
<evidence type="ECO:0000256" key="8">
    <source>
        <dbReference type="SAM" id="SignalP"/>
    </source>
</evidence>
<dbReference type="InterPro" id="IPR023997">
    <property type="entry name" value="TonB-dep_OMP_SusC/RagA_CS"/>
</dbReference>
<evidence type="ECO:0000256" key="7">
    <source>
        <dbReference type="PROSITE-ProRule" id="PRU01360"/>
    </source>
</evidence>
<evidence type="ECO:0000259" key="9">
    <source>
        <dbReference type="Pfam" id="PF07715"/>
    </source>
</evidence>
<comment type="caution">
    <text evidence="10">The sequence shown here is derived from an EMBL/GenBank/DDBJ whole genome shotgun (WGS) entry which is preliminary data.</text>
</comment>
<dbReference type="Gene3D" id="2.170.130.10">
    <property type="entry name" value="TonB-dependent receptor, plug domain"/>
    <property type="match status" value="1"/>
</dbReference>
<dbReference type="InterPro" id="IPR039426">
    <property type="entry name" value="TonB-dep_rcpt-like"/>
</dbReference>
<dbReference type="InterPro" id="IPR023996">
    <property type="entry name" value="TonB-dep_OMP_SusC/RagA"/>
</dbReference>
<keyword evidence="2 7" id="KW-0813">Transport</keyword>
<evidence type="ECO:0000256" key="1">
    <source>
        <dbReference type="ARBA" id="ARBA00004571"/>
    </source>
</evidence>
<keyword evidence="4 7" id="KW-0812">Transmembrane</keyword>
<dbReference type="InterPro" id="IPR037066">
    <property type="entry name" value="Plug_dom_sf"/>
</dbReference>
<evidence type="ECO:0000313" key="10">
    <source>
        <dbReference type="EMBL" id="MBS2213127.1"/>
    </source>
</evidence>
<keyword evidence="6 7" id="KW-0998">Cell outer membrane</keyword>
<dbReference type="NCBIfam" id="TIGR04057">
    <property type="entry name" value="SusC_RagA_signa"/>
    <property type="match status" value="1"/>
</dbReference>
<dbReference type="SUPFAM" id="SSF56935">
    <property type="entry name" value="Porins"/>
    <property type="match status" value="1"/>
</dbReference>
<feature type="domain" description="TonB-dependent receptor plug" evidence="9">
    <location>
        <begin position="116"/>
        <end position="223"/>
    </location>
</feature>
<proteinExistence type="inferred from homology"/>
<dbReference type="InterPro" id="IPR008969">
    <property type="entry name" value="CarboxyPept-like_regulatory"/>
</dbReference>
<evidence type="ECO:0000256" key="5">
    <source>
        <dbReference type="ARBA" id="ARBA00023136"/>
    </source>
</evidence>
<organism evidence="10 11">
    <name type="scientific">Carboxylicivirga mesophila</name>
    <dbReference type="NCBI Taxonomy" id="1166478"/>
    <lineage>
        <taxon>Bacteria</taxon>
        <taxon>Pseudomonadati</taxon>
        <taxon>Bacteroidota</taxon>
        <taxon>Bacteroidia</taxon>
        <taxon>Marinilabiliales</taxon>
        <taxon>Marinilabiliaceae</taxon>
        <taxon>Carboxylicivirga</taxon>
    </lineage>
</organism>
<comment type="similarity">
    <text evidence="7">Belongs to the TonB-dependent receptor family.</text>
</comment>
<protein>
    <submittedName>
        <fullName evidence="10">TonB-dependent receptor</fullName>
    </submittedName>
</protein>
<sequence length="1047" mass="115874">MKKVLFALSFMVVLGLQSLLAQTTNITGLVTDAGDGMPIPGVSVFVKGTTVGTITMPDGNYTLEVPSDATTLVFSFVGMTTQEVAIAGQKVINVKLQSDAIAVDEVVVTAYGVTKKESFTGSASVVGQKMLEKTSTSNVSQALQGKAAGVQVVTTTGQPGANATIRVRGIGSLNGSSDPLYVVDGVPYSGYLNSINPSDIENITILKDAASTALYGSRAANGVVMITTKKGKSGKTKVNVNVRHGVNSRAVADYDKIGIEDFYQKSWESYRNSFRFNPKYDGYSDEVINGHASSNFIKETVRYNITDVANEEVVLADGTFNPNANILYRPDWEDALLHNGKRSEINVGFNGGSDKITYYLGFGYLNDEGIINNGEFERYSAKANVTNEVTDWLKLNFNADFGTSKQNTLTAGSSVSNPFSYIQGIGPIYPIYVMDGKGGYVTDTDGNKIYDFGNGLYGLPSRPASVPANSNVIATTDLDSREALVDFINPQLNVDIKFLKDFTFTSALGVNYYARHYTRHQNALYGDAANYKGRTSKYGYRSFNVTWSKRVAYTKQFGDHKVSALVGHENFTRRFNQMTATRTGFPTPDAIELDLAAVNENSGSYQDEYSLESYLSRFAYDYKSKYFAEFSFRADGSSRFHPDNRWGNFWGVSGAWRMSEEDFLVGADWLDNLKLKVSYGETGNDRLLKTNGDAQYYAYQSTYNSYPNNGQPGLFAGEYGNDDVTWESNKTLDVGVELGVFNSTRVALDFFRSNKDDQLYYRQFPLSVGYKGRYENSASMVNNGIEFEISTDIIRNDHLSWVFNLNATHVTNEVTSLPDDVIVGTTFKWSEGHDMYEYYMYDYAGVDQKTGKELFYADVFDAEGNPTGEVETTDNPSNANRKYLNKSALPDIYGGFDTEVNYKGFDLAIAFAYQFGGYAYDSQYAGLMSPSASGGAWHPDVLDSWSPENPTGTQPRLEWNALTTVSSRYLIKSDYLNLRSVTLGYTLPRTWLSKLNIQSARFYVQGDNLHLWSKRQGLVPYQNLDGINSEVVYSPMRTISVGLNVNL</sequence>
<feature type="chain" id="PRO_5045285057" evidence="8">
    <location>
        <begin position="22"/>
        <end position="1047"/>
    </location>
</feature>
<keyword evidence="10" id="KW-0675">Receptor</keyword>
<keyword evidence="11" id="KW-1185">Reference proteome</keyword>
<comment type="subcellular location">
    <subcellularLocation>
        <location evidence="1 7">Cell outer membrane</location>
        <topology evidence="1 7">Multi-pass membrane protein</topology>
    </subcellularLocation>
</comment>
<evidence type="ECO:0000313" key="11">
    <source>
        <dbReference type="Proteomes" id="UP000721861"/>
    </source>
</evidence>
<dbReference type="RefSeq" id="WP_212230121.1">
    <property type="nucleotide sequence ID" value="NZ_JAGUCN010000022.1"/>
</dbReference>